<proteinExistence type="predicted"/>
<name>A0AAW0UE17_SCYPA</name>
<dbReference type="GO" id="GO:0004252">
    <property type="term" value="F:serine-type endopeptidase activity"/>
    <property type="evidence" value="ECO:0007669"/>
    <property type="project" value="InterPro"/>
</dbReference>
<dbReference type="Gene3D" id="2.40.10.10">
    <property type="entry name" value="Trypsin-like serine proteases"/>
    <property type="match status" value="1"/>
</dbReference>
<dbReference type="Pfam" id="PF00089">
    <property type="entry name" value="Trypsin"/>
    <property type="match status" value="1"/>
</dbReference>
<accession>A0AAW0UE17</accession>
<dbReference type="FunFam" id="2.40.10.10:FF:000166">
    <property type="entry name" value="Trypsin"/>
    <property type="match status" value="1"/>
</dbReference>
<dbReference type="SUPFAM" id="SSF50494">
    <property type="entry name" value="Trypsin-like serine proteases"/>
    <property type="match status" value="1"/>
</dbReference>
<sequence>MLRSENHMGCGVSKNKSPDIAGRIVGGITVHKNEIPWQISLQLGKRHVCGAVVIDRLWVTSAAHCLNSIDIKELHVVAGEHHLETQDLEQRREVKEAIAHPNFDPTTNENDIALLLLAKPLKLDGLTVNPVCLPPFKANVTGFCEVSGWGFTKEGGARSNILKKVAVPIISDADCRTHYDKTPRKVTDSMICAGFTEGKKDACQADSGGPADLLGPRRPALPGGIGVVGHRMWTAPLPRRIHRGESLR</sequence>
<evidence type="ECO:0000313" key="3">
    <source>
        <dbReference type="EMBL" id="KAK8398071.1"/>
    </source>
</evidence>
<dbReference type="PROSITE" id="PS50240">
    <property type="entry name" value="TRYPSIN_DOM"/>
    <property type="match status" value="1"/>
</dbReference>
<evidence type="ECO:0000259" key="2">
    <source>
        <dbReference type="PROSITE" id="PS50240"/>
    </source>
</evidence>
<dbReference type="AlphaFoldDB" id="A0AAW0UE17"/>
<dbReference type="EMBL" id="JARAKH010000012">
    <property type="protein sequence ID" value="KAK8398071.1"/>
    <property type="molecule type" value="Genomic_DNA"/>
</dbReference>
<dbReference type="PRINTS" id="PR00722">
    <property type="entry name" value="CHYMOTRYPSIN"/>
</dbReference>
<feature type="domain" description="Peptidase S1" evidence="2">
    <location>
        <begin position="24"/>
        <end position="248"/>
    </location>
</feature>
<protein>
    <recommendedName>
        <fullName evidence="2">Peptidase S1 domain-containing protein</fullName>
    </recommendedName>
</protein>
<comment type="caution">
    <text evidence="3">The sequence shown here is derived from an EMBL/GenBank/DDBJ whole genome shotgun (WGS) entry which is preliminary data.</text>
</comment>
<dbReference type="InterPro" id="IPR009003">
    <property type="entry name" value="Peptidase_S1_PA"/>
</dbReference>
<dbReference type="PANTHER" id="PTHR24252:SF7">
    <property type="entry name" value="HYALIN"/>
    <property type="match status" value="1"/>
</dbReference>
<dbReference type="CDD" id="cd00190">
    <property type="entry name" value="Tryp_SPc"/>
    <property type="match status" value="1"/>
</dbReference>
<keyword evidence="1" id="KW-1015">Disulfide bond</keyword>
<dbReference type="PANTHER" id="PTHR24252">
    <property type="entry name" value="ACROSIN-RELATED"/>
    <property type="match status" value="1"/>
</dbReference>
<dbReference type="SMART" id="SM00020">
    <property type="entry name" value="Tryp_SPc"/>
    <property type="match status" value="1"/>
</dbReference>
<dbReference type="InterPro" id="IPR043504">
    <property type="entry name" value="Peptidase_S1_PA_chymotrypsin"/>
</dbReference>
<evidence type="ECO:0000256" key="1">
    <source>
        <dbReference type="ARBA" id="ARBA00023157"/>
    </source>
</evidence>
<dbReference type="InterPro" id="IPR001254">
    <property type="entry name" value="Trypsin_dom"/>
</dbReference>
<gene>
    <name evidence="3" type="ORF">O3P69_003767</name>
</gene>
<keyword evidence="4" id="KW-1185">Reference proteome</keyword>
<dbReference type="Proteomes" id="UP001487740">
    <property type="component" value="Unassembled WGS sequence"/>
</dbReference>
<evidence type="ECO:0000313" key="4">
    <source>
        <dbReference type="Proteomes" id="UP001487740"/>
    </source>
</evidence>
<reference evidence="3 4" key="1">
    <citation type="submission" date="2023-03" db="EMBL/GenBank/DDBJ databases">
        <title>High-quality genome of Scylla paramamosain provides insights in environmental adaptation.</title>
        <authorList>
            <person name="Zhang L."/>
        </authorList>
    </citation>
    <scope>NUCLEOTIDE SEQUENCE [LARGE SCALE GENOMIC DNA]</scope>
    <source>
        <strain evidence="3">LZ_2023a</strain>
        <tissue evidence="3">Muscle</tissue>
    </source>
</reference>
<dbReference type="GO" id="GO:0006508">
    <property type="term" value="P:proteolysis"/>
    <property type="evidence" value="ECO:0007669"/>
    <property type="project" value="InterPro"/>
</dbReference>
<organism evidence="3 4">
    <name type="scientific">Scylla paramamosain</name>
    <name type="common">Mud crab</name>
    <dbReference type="NCBI Taxonomy" id="85552"/>
    <lineage>
        <taxon>Eukaryota</taxon>
        <taxon>Metazoa</taxon>
        <taxon>Ecdysozoa</taxon>
        <taxon>Arthropoda</taxon>
        <taxon>Crustacea</taxon>
        <taxon>Multicrustacea</taxon>
        <taxon>Malacostraca</taxon>
        <taxon>Eumalacostraca</taxon>
        <taxon>Eucarida</taxon>
        <taxon>Decapoda</taxon>
        <taxon>Pleocyemata</taxon>
        <taxon>Brachyura</taxon>
        <taxon>Eubrachyura</taxon>
        <taxon>Portunoidea</taxon>
        <taxon>Portunidae</taxon>
        <taxon>Portuninae</taxon>
        <taxon>Scylla</taxon>
    </lineage>
</organism>
<dbReference type="InterPro" id="IPR001314">
    <property type="entry name" value="Peptidase_S1A"/>
</dbReference>